<dbReference type="EC" id="2.7.11.1" evidence="1"/>
<gene>
    <name evidence="1" type="primary">CDC15_1</name>
    <name evidence="1" type="ORF">EV182_001033</name>
</gene>
<evidence type="ECO:0000313" key="2">
    <source>
        <dbReference type="Proteomes" id="UP001145114"/>
    </source>
</evidence>
<name>A0ACC1HU31_9FUNG</name>
<dbReference type="Proteomes" id="UP001145114">
    <property type="component" value="Unassembled WGS sequence"/>
</dbReference>
<dbReference type="EMBL" id="JAMZIH010000112">
    <property type="protein sequence ID" value="KAJ1679927.1"/>
    <property type="molecule type" value="Genomic_DNA"/>
</dbReference>
<organism evidence="1 2">
    <name type="scientific">Spiromyces aspiralis</name>
    <dbReference type="NCBI Taxonomy" id="68401"/>
    <lineage>
        <taxon>Eukaryota</taxon>
        <taxon>Fungi</taxon>
        <taxon>Fungi incertae sedis</taxon>
        <taxon>Zoopagomycota</taxon>
        <taxon>Kickxellomycotina</taxon>
        <taxon>Kickxellomycetes</taxon>
        <taxon>Kickxellales</taxon>
        <taxon>Kickxellaceae</taxon>
        <taxon>Spiromyces</taxon>
    </lineage>
</organism>
<accession>A0ACC1HU31</accession>
<keyword evidence="1" id="KW-0808">Transferase</keyword>
<evidence type="ECO:0000313" key="1">
    <source>
        <dbReference type="EMBL" id="KAJ1679927.1"/>
    </source>
</evidence>
<proteinExistence type="predicted"/>
<reference evidence="1" key="1">
    <citation type="submission" date="2022-06" db="EMBL/GenBank/DDBJ databases">
        <title>Phylogenomic reconstructions and comparative analyses of Kickxellomycotina fungi.</title>
        <authorList>
            <person name="Reynolds N.K."/>
            <person name="Stajich J.E."/>
            <person name="Barry K."/>
            <person name="Grigoriev I.V."/>
            <person name="Crous P."/>
            <person name="Smith M.E."/>
        </authorList>
    </citation>
    <scope>NUCLEOTIDE SEQUENCE</scope>
    <source>
        <strain evidence="1">RSA 2271</strain>
    </source>
</reference>
<keyword evidence="2" id="KW-1185">Reference proteome</keyword>
<feature type="non-terminal residue" evidence="1">
    <location>
        <position position="211"/>
    </location>
</feature>
<comment type="caution">
    <text evidence="1">The sequence shown here is derived from an EMBL/GenBank/DDBJ whole genome shotgun (WGS) entry which is preliminary data.</text>
</comment>
<sequence>MSNNSDMRRKRCGSTYAPRSIGEYASTWTMYIQLGDRIGKGAFAQVYRGLNLKTGQVVAVKQIHLDGFPSKKEAEAAKHPNIVKYLDFNQTESELNIILEYCEGGSLQSVLQRFGQFPEHLVGLYTAQVLLGLEYLHHQGVIHRDIKAANLLSTKDGIVKLADFGVARFQEGHGTVVGSPYWIAPEVIQLNGSTAASDIWSLGCTIIQLVT</sequence>
<keyword evidence="1" id="KW-0418">Kinase</keyword>
<protein>
    <submittedName>
        <fullName evidence="1">Protein kinase of the Mitotic Exit Network</fullName>
        <ecNumber evidence="1">2.7.11.1</ecNumber>
    </submittedName>
</protein>